<keyword evidence="2" id="KW-1185">Reference proteome</keyword>
<evidence type="ECO:0008006" key="3">
    <source>
        <dbReference type="Google" id="ProtNLM"/>
    </source>
</evidence>
<dbReference type="RefSeq" id="WP_345572523.1">
    <property type="nucleotide sequence ID" value="NZ_BAABDQ010000030.1"/>
</dbReference>
<dbReference type="SUPFAM" id="SSF110814">
    <property type="entry name" value="TmoB-like"/>
    <property type="match status" value="1"/>
</dbReference>
<dbReference type="Pfam" id="PF06234">
    <property type="entry name" value="TmoB"/>
    <property type="match status" value="1"/>
</dbReference>
<evidence type="ECO:0000313" key="2">
    <source>
        <dbReference type="Proteomes" id="UP001500630"/>
    </source>
</evidence>
<sequence>MALLPLCANFRDDIAVLLVAVDDQDTAETVGQKIAAHVVGHRVAAAPWPIRIRHQGRILPPGQPVGEAGVGPLDHVEAFYDAG</sequence>
<dbReference type="EMBL" id="BAABDQ010000030">
    <property type="protein sequence ID" value="GAA3596116.1"/>
    <property type="molecule type" value="Genomic_DNA"/>
</dbReference>
<name>A0ABP6Z460_9ACTN</name>
<dbReference type="Proteomes" id="UP001500630">
    <property type="component" value="Unassembled WGS sequence"/>
</dbReference>
<gene>
    <name evidence="1" type="ORF">GCM10022419_094240</name>
</gene>
<dbReference type="InterPro" id="IPR009355">
    <property type="entry name" value="Toluene_mOase_B"/>
</dbReference>
<protein>
    <recommendedName>
        <fullName evidence="3">Toluene monooxygenase</fullName>
    </recommendedName>
</protein>
<comment type="caution">
    <text evidence="1">The sequence shown here is derived from an EMBL/GenBank/DDBJ whole genome shotgun (WGS) entry which is preliminary data.</text>
</comment>
<evidence type="ECO:0000313" key="1">
    <source>
        <dbReference type="EMBL" id="GAA3596116.1"/>
    </source>
</evidence>
<dbReference type="Gene3D" id="3.10.20.270">
    <property type="entry name" value="TmoB-like"/>
    <property type="match status" value="1"/>
</dbReference>
<dbReference type="InterPro" id="IPR036713">
    <property type="entry name" value="TmoB-like_sf"/>
</dbReference>
<proteinExistence type="predicted"/>
<reference evidence="2" key="1">
    <citation type="journal article" date="2019" name="Int. J. Syst. Evol. Microbiol.">
        <title>The Global Catalogue of Microorganisms (GCM) 10K type strain sequencing project: providing services to taxonomists for standard genome sequencing and annotation.</title>
        <authorList>
            <consortium name="The Broad Institute Genomics Platform"/>
            <consortium name="The Broad Institute Genome Sequencing Center for Infectious Disease"/>
            <person name="Wu L."/>
            <person name="Ma J."/>
        </authorList>
    </citation>
    <scope>NUCLEOTIDE SEQUENCE [LARGE SCALE GENOMIC DNA]</scope>
    <source>
        <strain evidence="2">JCM 17326</strain>
    </source>
</reference>
<organism evidence="1 2">
    <name type="scientific">Nonomuraea rosea</name>
    <dbReference type="NCBI Taxonomy" id="638574"/>
    <lineage>
        <taxon>Bacteria</taxon>
        <taxon>Bacillati</taxon>
        <taxon>Actinomycetota</taxon>
        <taxon>Actinomycetes</taxon>
        <taxon>Streptosporangiales</taxon>
        <taxon>Streptosporangiaceae</taxon>
        <taxon>Nonomuraea</taxon>
    </lineage>
</organism>
<accession>A0ABP6Z460</accession>